<keyword evidence="11" id="KW-1185">Reference proteome</keyword>
<dbReference type="SMART" id="SM00320">
    <property type="entry name" value="WD40"/>
    <property type="match status" value="3"/>
</dbReference>
<feature type="domain" description="Tubby C-terminal" evidence="8">
    <location>
        <begin position="1071"/>
        <end position="1150"/>
    </location>
</feature>
<dbReference type="InterPro" id="IPR015943">
    <property type="entry name" value="WD40/YVTN_repeat-like_dom_sf"/>
</dbReference>
<dbReference type="InterPro" id="IPR025659">
    <property type="entry name" value="Tubby-like_C"/>
</dbReference>
<feature type="region of interest" description="Disordered" evidence="7">
    <location>
        <begin position="558"/>
        <end position="627"/>
    </location>
</feature>
<dbReference type="SUPFAM" id="SSF50978">
    <property type="entry name" value="WD40 repeat-like"/>
    <property type="match status" value="1"/>
</dbReference>
<accession>A0AAD4N254</accession>
<feature type="region of interest" description="Disordered" evidence="7">
    <location>
        <begin position="733"/>
        <end position="752"/>
    </location>
</feature>
<keyword evidence="3" id="KW-0963">Cytoplasm</keyword>
<evidence type="ECO:0000313" key="10">
    <source>
        <dbReference type="EMBL" id="KAI1715365.1"/>
    </source>
</evidence>
<evidence type="ECO:0000256" key="4">
    <source>
        <dbReference type="ARBA" id="ARBA00022574"/>
    </source>
</evidence>
<dbReference type="InterPro" id="IPR001680">
    <property type="entry name" value="WD40_rpt"/>
</dbReference>
<reference evidence="10" key="1">
    <citation type="submission" date="2022-01" db="EMBL/GenBank/DDBJ databases">
        <title>Genome Sequence Resource for Two Populations of Ditylenchus destructor, the Migratory Endoparasitic Phytonematode.</title>
        <authorList>
            <person name="Zhang H."/>
            <person name="Lin R."/>
            <person name="Xie B."/>
        </authorList>
    </citation>
    <scope>NUCLEOTIDE SEQUENCE</scope>
    <source>
        <strain evidence="10">BazhouSP</strain>
    </source>
</reference>
<keyword evidence="5" id="KW-0677">Repeat</keyword>
<dbReference type="PANTHER" id="PTHR16517">
    <property type="entry name" value="TUBBY-RELATED"/>
    <property type="match status" value="1"/>
</dbReference>
<evidence type="ECO:0000259" key="8">
    <source>
        <dbReference type="Pfam" id="PF01167"/>
    </source>
</evidence>
<gene>
    <name evidence="10" type="ORF">DdX_07672</name>
</gene>
<evidence type="ECO:0000313" key="11">
    <source>
        <dbReference type="Proteomes" id="UP001201812"/>
    </source>
</evidence>
<dbReference type="Gene3D" id="3.20.90.10">
    <property type="entry name" value="Tubby Protein, Chain A"/>
    <property type="match status" value="1"/>
</dbReference>
<dbReference type="InterPro" id="IPR056159">
    <property type="entry name" value="Beta-prop_IFT121_TULP_N"/>
</dbReference>
<comment type="caution">
    <text evidence="10">The sequence shown here is derived from an EMBL/GenBank/DDBJ whole genome shotgun (WGS) entry which is preliminary data.</text>
</comment>
<comment type="subcellular location">
    <subcellularLocation>
        <location evidence="1">Cytoplasm</location>
    </subcellularLocation>
</comment>
<feature type="region of interest" description="Disordered" evidence="7">
    <location>
        <begin position="813"/>
        <end position="841"/>
    </location>
</feature>
<evidence type="ECO:0000256" key="1">
    <source>
        <dbReference type="ARBA" id="ARBA00004496"/>
    </source>
</evidence>
<feature type="repeat" description="WD" evidence="6">
    <location>
        <begin position="66"/>
        <end position="97"/>
    </location>
</feature>
<dbReference type="InterPro" id="IPR036322">
    <property type="entry name" value="WD40_repeat_dom_sf"/>
</dbReference>
<dbReference type="Pfam" id="PF01167">
    <property type="entry name" value="Tub"/>
    <property type="match status" value="1"/>
</dbReference>
<dbReference type="Pfam" id="PF24797">
    <property type="entry name" value="Beta-prop_WDR35_TULP_N"/>
    <property type="match status" value="1"/>
</dbReference>
<evidence type="ECO:0000256" key="6">
    <source>
        <dbReference type="PROSITE-ProRule" id="PRU00221"/>
    </source>
</evidence>
<protein>
    <submittedName>
        <fullName evidence="10">Tub family domain-containing protein</fullName>
    </submittedName>
</protein>
<evidence type="ECO:0000256" key="3">
    <source>
        <dbReference type="ARBA" id="ARBA00022490"/>
    </source>
</evidence>
<dbReference type="Gene3D" id="2.130.10.10">
    <property type="entry name" value="YVTN repeat-like/Quinoprotein amine dehydrogenase"/>
    <property type="match status" value="1"/>
</dbReference>
<feature type="region of interest" description="Disordered" evidence="7">
    <location>
        <begin position="431"/>
        <end position="456"/>
    </location>
</feature>
<dbReference type="InterPro" id="IPR000007">
    <property type="entry name" value="Tubby_C"/>
</dbReference>
<evidence type="ECO:0000256" key="5">
    <source>
        <dbReference type="ARBA" id="ARBA00022737"/>
    </source>
</evidence>
<proteinExistence type="inferred from homology"/>
<feature type="domain" description="IFT121/TULP4 N-terminal" evidence="9">
    <location>
        <begin position="18"/>
        <end position="192"/>
    </location>
</feature>
<feature type="region of interest" description="Disordered" evidence="7">
    <location>
        <begin position="859"/>
        <end position="891"/>
    </location>
</feature>
<dbReference type="EMBL" id="JAKKPZ010000011">
    <property type="protein sequence ID" value="KAI1715365.1"/>
    <property type="molecule type" value="Genomic_DNA"/>
</dbReference>
<feature type="compositionally biased region" description="Polar residues" evidence="7">
    <location>
        <begin position="813"/>
        <end position="823"/>
    </location>
</feature>
<dbReference type="AlphaFoldDB" id="A0AAD4N254"/>
<dbReference type="PRINTS" id="PR01573">
    <property type="entry name" value="SUPERTUBBY"/>
</dbReference>
<name>A0AAD4N254_9BILA</name>
<dbReference type="Proteomes" id="UP001201812">
    <property type="component" value="Unassembled WGS sequence"/>
</dbReference>
<comment type="similarity">
    <text evidence="2">Belongs to the TUB family.</text>
</comment>
<dbReference type="GO" id="GO:0005737">
    <property type="term" value="C:cytoplasm"/>
    <property type="evidence" value="ECO:0007669"/>
    <property type="project" value="UniProtKB-SubCell"/>
</dbReference>
<evidence type="ECO:0000256" key="2">
    <source>
        <dbReference type="ARBA" id="ARBA00007129"/>
    </source>
</evidence>
<evidence type="ECO:0000259" key="9">
    <source>
        <dbReference type="Pfam" id="PF24797"/>
    </source>
</evidence>
<evidence type="ECO:0000256" key="7">
    <source>
        <dbReference type="SAM" id="MobiDB-lite"/>
    </source>
</evidence>
<keyword evidence="4 6" id="KW-0853">WD repeat</keyword>
<dbReference type="PROSITE" id="PS50082">
    <property type="entry name" value="WD_REPEATS_2"/>
    <property type="match status" value="1"/>
</dbReference>
<feature type="compositionally biased region" description="Polar residues" evidence="7">
    <location>
        <begin position="574"/>
        <end position="583"/>
    </location>
</feature>
<organism evidence="10 11">
    <name type="scientific">Ditylenchus destructor</name>
    <dbReference type="NCBI Taxonomy" id="166010"/>
    <lineage>
        <taxon>Eukaryota</taxon>
        <taxon>Metazoa</taxon>
        <taxon>Ecdysozoa</taxon>
        <taxon>Nematoda</taxon>
        <taxon>Chromadorea</taxon>
        <taxon>Rhabditida</taxon>
        <taxon>Tylenchina</taxon>
        <taxon>Tylenchomorpha</taxon>
        <taxon>Sphaerularioidea</taxon>
        <taxon>Anguinidae</taxon>
        <taxon>Anguininae</taxon>
        <taxon>Ditylenchus</taxon>
    </lineage>
</organism>
<dbReference type="PANTHER" id="PTHR16517:SF2">
    <property type="entry name" value="TUBBY-RELATED PROTEIN 4"/>
    <property type="match status" value="1"/>
</dbReference>
<sequence length="1155" mass="128558">MKILWESRAWPGASIEQTITCLSWMPSPTKEGRGLLGVGCDTGTVGVTYTDLAPDHDCSRRYNFNLRGHQSSIGMVAWNKAQTKLLSCDVNGVIYLWVPNEERWTVELVNDRGFKVRDFDWSPNGASALICYEDNFVLIGSASGQRVWSNTFLYSVLCGAWAPNSQELVLGLSSGAIHVLNDQGSLVTERSLFQVGVQRVAFSSIRKGGRWTLAVCSATDQILFLNPFYEVELCSWQSCDQIISMKWSNDGTMLAVVCAPNRIVILDHHGRNIHSFSAPISNTQRHPLSAFTWAHDDKTIVLAAGGQIAAGRIIKGVALLSQLVSYRIWETMGHSAARVNELYLPDREKHSIAQLDHHIIRCRIPSTERLCEIVCQPSGWRWYCTIVPVARKSYQYMLCMEHMGGFVPILLGRQINRIIPHFLISLPSHLQNQDNSRQNSPPTANNNDSTGSSAQVEDLTSTFRQESNQRNSIWRSSKRRLRLFMNRRVVPKQPKMQPPLVQVSSNVWCTRFKVTSPGLDNLPNALAVVVYKTSVLHLQPRQMTINLCDLSDLDAAPRQKANNRREKHSATAEVLSTCSSSPRLVSRRGQAPESLLPLESTGPRPTTRRGSPRRTIDSLEGPCSSTAMPVAPALEARPRIVTIDRAGEPQPRPEIQRQRCSLEEETLLDNEMYNETSDTCPLIGNDEDEDELLMMAEEKRLYQNVLAEFDALREAVNQHISKMKQFANELEISSSHIPSGPGTSNRQRSGTNHIWHGSKGGVPVGTGLFCSIPPPSSVSSAASSICSNTPSVSVFNGCCPSTQSCSHKTARANSADAQSSSSKAPVLEINRPASARDASTSKLADSQLAGWQNRLESLNFIDEDSQKEDGNTSNEEDVTRDNAPLLSLPSVPPTIPLEPQTMSKLASRAISCAHQRQLRDIKSVVEKLSRLANELQSTSPASSSKWAAITAKSVEEKLKMINTQEGRALVNNNNNVSALRAQVRDIARQVAQFEERIKINDLLNEIRADLRQRVQHIKAVLGENGSVPEEEDREHLIMRDGVWVEEPVEDRIIVPTRGSLQAESSPQPVPHNTPRMLVMTNKTPFWNEQSQVYQLDFNGRVTQESAKNFQIEYQSRQVLQFGRIENGAYTLDFREPFTAIQAFAIALASITQRLK</sequence>
<dbReference type="SUPFAM" id="SSF54518">
    <property type="entry name" value="Tubby C-terminal domain-like"/>
    <property type="match status" value="1"/>
</dbReference>